<comment type="caution">
    <text evidence="1">The sequence shown here is derived from an EMBL/GenBank/DDBJ whole genome shotgun (WGS) entry which is preliminary data.</text>
</comment>
<dbReference type="AlphaFoldDB" id="A0A814WCT3"/>
<dbReference type="EMBL" id="CAJNOI010000232">
    <property type="protein sequence ID" value="CAF1199631.1"/>
    <property type="molecule type" value="Genomic_DNA"/>
</dbReference>
<gene>
    <name evidence="1" type="ORF">BJG266_LOCUS26825</name>
</gene>
<organism evidence="1 2">
    <name type="scientific">Adineta steineri</name>
    <dbReference type="NCBI Taxonomy" id="433720"/>
    <lineage>
        <taxon>Eukaryota</taxon>
        <taxon>Metazoa</taxon>
        <taxon>Spiralia</taxon>
        <taxon>Gnathifera</taxon>
        <taxon>Rotifera</taxon>
        <taxon>Eurotatoria</taxon>
        <taxon>Bdelloidea</taxon>
        <taxon>Adinetida</taxon>
        <taxon>Adinetidae</taxon>
        <taxon>Adineta</taxon>
    </lineage>
</organism>
<evidence type="ECO:0000313" key="2">
    <source>
        <dbReference type="Proteomes" id="UP000663877"/>
    </source>
</evidence>
<dbReference type="Proteomes" id="UP000663877">
    <property type="component" value="Unassembled WGS sequence"/>
</dbReference>
<name>A0A814WCT3_9BILA</name>
<evidence type="ECO:0000313" key="1">
    <source>
        <dbReference type="EMBL" id="CAF1199631.1"/>
    </source>
</evidence>
<accession>A0A814WCT3</accession>
<protein>
    <submittedName>
        <fullName evidence="1">Uncharacterized protein</fullName>
    </submittedName>
</protein>
<sequence>MTLTVCQGILNNWQLGVSQVINGSTNVDSTNRCIAFGVLTTFLKQYPIINSQETGNGGCDAIFGSECSQSIRKSLQQSFDDINSIGCGVQTLHIFTDPPTGCRFLDHEMSTVLKFTLRKNGSIEGIISPTANSEKWMDSEDFPTALRNDDDPSKAFVFTYFVGRSYSSDIVDSAIACFPIYNVTVAPKTTVLPSDIATQLFVSGRFLISLSLLHFFSQFMRYLP</sequence>
<proteinExistence type="predicted"/>
<reference evidence="1" key="1">
    <citation type="submission" date="2021-02" db="EMBL/GenBank/DDBJ databases">
        <authorList>
            <person name="Nowell W R."/>
        </authorList>
    </citation>
    <scope>NUCLEOTIDE SEQUENCE</scope>
</reference>